<gene>
    <name evidence="1" type="ORF">EWV85_17160</name>
</gene>
<protein>
    <submittedName>
        <fullName evidence="1">Uncharacterized protein</fullName>
    </submittedName>
</protein>
<reference evidence="1 2" key="1">
    <citation type="submission" date="2019-01" db="EMBL/GenBank/DDBJ databases">
        <title>Coherence of Microcystis species and biogeography revealed through population genomics.</title>
        <authorList>
            <person name="Perez-Carrascal O.M."/>
            <person name="Terrat Y."/>
            <person name="Giani A."/>
            <person name="Fortin N."/>
            <person name="Tromas N."/>
            <person name="Shapiro B.J."/>
        </authorList>
    </citation>
    <scope>NUCLEOTIDE SEQUENCE [LARGE SCALE GENOMIC DNA]</scope>
    <source>
        <strain evidence="1">Ma_QC_C_20070703_M131</strain>
    </source>
</reference>
<proteinExistence type="predicted"/>
<sequence length="61" mass="6997">MGSRKYSYSYLVERLSPFSDRPRENHTGHTKSVEYRLHIRTGTHTKGGIDNQSLITGFSIL</sequence>
<dbReference type="EMBL" id="SFCA01000175">
    <property type="protein sequence ID" value="TRT49335.1"/>
    <property type="molecule type" value="Genomic_DNA"/>
</dbReference>
<evidence type="ECO:0000313" key="1">
    <source>
        <dbReference type="EMBL" id="TRT49335.1"/>
    </source>
</evidence>
<accession>A0A551XKS6</accession>
<name>A0A551XKS6_MICAE</name>
<organism evidence="1 2">
    <name type="scientific">Microcystis aeruginosa Ma_QC_C_20070703_M131</name>
    <dbReference type="NCBI Taxonomy" id="2486263"/>
    <lineage>
        <taxon>Bacteria</taxon>
        <taxon>Bacillati</taxon>
        <taxon>Cyanobacteriota</taxon>
        <taxon>Cyanophyceae</taxon>
        <taxon>Oscillatoriophycideae</taxon>
        <taxon>Chroococcales</taxon>
        <taxon>Microcystaceae</taxon>
        <taxon>Microcystis</taxon>
    </lineage>
</organism>
<dbReference type="Proteomes" id="UP000316443">
    <property type="component" value="Unassembled WGS sequence"/>
</dbReference>
<evidence type="ECO:0000313" key="2">
    <source>
        <dbReference type="Proteomes" id="UP000316443"/>
    </source>
</evidence>
<dbReference type="AlphaFoldDB" id="A0A551XKS6"/>
<comment type="caution">
    <text evidence="1">The sequence shown here is derived from an EMBL/GenBank/DDBJ whole genome shotgun (WGS) entry which is preliminary data.</text>
</comment>